<evidence type="ECO:0000256" key="4">
    <source>
        <dbReference type="ARBA" id="ARBA00022801"/>
    </source>
</evidence>
<dbReference type="STRING" id="2018661.A0A2A2JCW7"/>
<dbReference type="Proteomes" id="UP000218231">
    <property type="component" value="Unassembled WGS sequence"/>
</dbReference>
<evidence type="ECO:0000256" key="2">
    <source>
        <dbReference type="ARBA" id="ARBA00022490"/>
    </source>
</evidence>
<evidence type="ECO:0000313" key="7">
    <source>
        <dbReference type="Proteomes" id="UP000218231"/>
    </source>
</evidence>
<dbReference type="GO" id="GO:0005829">
    <property type="term" value="C:cytosol"/>
    <property type="evidence" value="ECO:0007669"/>
    <property type="project" value="InterPro"/>
</dbReference>
<organism evidence="6 7">
    <name type="scientific">Diploscapter pachys</name>
    <dbReference type="NCBI Taxonomy" id="2018661"/>
    <lineage>
        <taxon>Eukaryota</taxon>
        <taxon>Metazoa</taxon>
        <taxon>Ecdysozoa</taxon>
        <taxon>Nematoda</taxon>
        <taxon>Chromadorea</taxon>
        <taxon>Rhabditida</taxon>
        <taxon>Rhabditina</taxon>
        <taxon>Rhabditomorpha</taxon>
        <taxon>Rhabditoidea</taxon>
        <taxon>Rhabditidae</taxon>
        <taxon>Diploscapter</taxon>
    </lineage>
</organism>
<dbReference type="GO" id="GO:0016920">
    <property type="term" value="F:pyroglutamyl-peptidase activity"/>
    <property type="evidence" value="ECO:0007669"/>
    <property type="project" value="InterPro"/>
</dbReference>
<evidence type="ECO:0000256" key="3">
    <source>
        <dbReference type="ARBA" id="ARBA00022670"/>
    </source>
</evidence>
<keyword evidence="5" id="KW-0788">Thiol protease</keyword>
<dbReference type="InterPro" id="IPR016125">
    <property type="entry name" value="Peptidase_C15-like"/>
</dbReference>
<evidence type="ECO:0000313" key="6">
    <source>
        <dbReference type="EMBL" id="PAV59586.1"/>
    </source>
</evidence>
<dbReference type="Gene3D" id="3.40.630.20">
    <property type="entry name" value="Peptidase C15, pyroglutamyl peptidase I-like"/>
    <property type="match status" value="1"/>
</dbReference>
<dbReference type="InterPro" id="IPR036440">
    <property type="entry name" value="Peptidase_C15-like_sf"/>
</dbReference>
<keyword evidence="3" id="KW-0645">Protease</keyword>
<dbReference type="AlphaFoldDB" id="A0A2A2JCW7"/>
<dbReference type="PRINTS" id="PR00706">
    <property type="entry name" value="PYROGLUPTASE"/>
</dbReference>
<evidence type="ECO:0008006" key="8">
    <source>
        <dbReference type="Google" id="ProtNLM"/>
    </source>
</evidence>
<dbReference type="SUPFAM" id="SSF53182">
    <property type="entry name" value="Pyrrolidone carboxyl peptidase (pyroglutamate aminopeptidase)"/>
    <property type="match status" value="1"/>
</dbReference>
<evidence type="ECO:0000256" key="1">
    <source>
        <dbReference type="ARBA" id="ARBA00006641"/>
    </source>
</evidence>
<dbReference type="EMBL" id="LIAE01010514">
    <property type="protein sequence ID" value="PAV59586.1"/>
    <property type="molecule type" value="Genomic_DNA"/>
</dbReference>
<accession>A0A2A2JCW7</accession>
<evidence type="ECO:0000256" key="5">
    <source>
        <dbReference type="ARBA" id="ARBA00022807"/>
    </source>
</evidence>
<dbReference type="GO" id="GO:0006508">
    <property type="term" value="P:proteolysis"/>
    <property type="evidence" value="ECO:0007669"/>
    <property type="project" value="UniProtKB-KW"/>
</dbReference>
<dbReference type="PANTHER" id="PTHR23402:SF1">
    <property type="entry name" value="PYROGLUTAMYL-PEPTIDASE I"/>
    <property type="match status" value="1"/>
</dbReference>
<dbReference type="PANTHER" id="PTHR23402">
    <property type="entry name" value="PROTEASE FAMILY C15 PYROGLUTAMYL-PEPTIDASE I-RELATED"/>
    <property type="match status" value="1"/>
</dbReference>
<protein>
    <recommendedName>
        <fullName evidence="8">Pyroglutamyl-peptidase I</fullName>
    </recommendedName>
</protein>
<keyword evidence="2" id="KW-0963">Cytoplasm</keyword>
<dbReference type="Pfam" id="PF01470">
    <property type="entry name" value="Peptidase_C15"/>
    <property type="match status" value="1"/>
</dbReference>
<proteinExistence type="inferred from homology"/>
<keyword evidence="4" id="KW-0378">Hydrolase</keyword>
<comment type="similarity">
    <text evidence="1">Belongs to the peptidase C15 family.</text>
</comment>
<comment type="caution">
    <text evidence="6">The sequence shown here is derived from an EMBL/GenBank/DDBJ whole genome shotgun (WGS) entry which is preliminary data.</text>
</comment>
<gene>
    <name evidence="6" type="ORF">WR25_01849</name>
</gene>
<sequence length="196" mass="21957">MKTVVVTGFGPFGIFDDNPSTDVANRLKEVGIDENVKLIVEIMTVAYDEVEQKVEKLWKEHNPDLIIHIGAHNEPGCIKLEQQAFLDGYCRYDVKSCVPAMNVCPAMKDPILISEIDCAKIVEQVSKKVNIDGIASLEKSEDPGRYLCGYSFYLSLSRDKSKSLFIHVPPFDEKCTLEVVAQVVKETIRCILGFND</sequence>
<name>A0A2A2JCW7_9BILA</name>
<reference evidence="6 7" key="1">
    <citation type="journal article" date="2017" name="Curr. Biol.">
        <title>Genome architecture and evolution of a unichromosomal asexual nematode.</title>
        <authorList>
            <person name="Fradin H."/>
            <person name="Zegar C."/>
            <person name="Gutwein M."/>
            <person name="Lucas J."/>
            <person name="Kovtun M."/>
            <person name="Corcoran D."/>
            <person name="Baugh L.R."/>
            <person name="Kiontke K."/>
            <person name="Gunsalus K."/>
            <person name="Fitch D.H."/>
            <person name="Piano F."/>
        </authorList>
    </citation>
    <scope>NUCLEOTIDE SEQUENCE [LARGE SCALE GENOMIC DNA]</scope>
    <source>
        <strain evidence="6">PF1309</strain>
    </source>
</reference>
<dbReference type="InterPro" id="IPR000816">
    <property type="entry name" value="Peptidase_C15"/>
</dbReference>
<keyword evidence="7" id="KW-1185">Reference proteome</keyword>
<dbReference type="OrthoDB" id="407146at2759"/>